<feature type="coiled-coil region" evidence="1">
    <location>
        <begin position="348"/>
        <end position="436"/>
    </location>
</feature>
<evidence type="ECO:0000259" key="2">
    <source>
        <dbReference type="SMART" id="SM00974"/>
    </source>
</evidence>
<evidence type="ECO:0000313" key="3">
    <source>
        <dbReference type="EMBL" id="GAT32423.1"/>
    </source>
</evidence>
<protein>
    <recommendedName>
        <fullName evidence="2">Bacteriophage T5 Orf172 DNA-binding domain-containing protein</fullName>
    </recommendedName>
</protein>
<dbReference type="InterPro" id="IPR025280">
    <property type="entry name" value="SNIPE"/>
</dbReference>
<accession>A0A146G4R1</accession>
<dbReference type="Pfam" id="PF13250">
    <property type="entry name" value="SNIPE"/>
    <property type="match status" value="1"/>
</dbReference>
<sequence length="585" mass="65751">MTIFLTLLFLALTLTIGVFAFLNSRLKKRLVELKAESDAHDTRSRIEVDAIRIAYENATAQAMAAYEQKVAELDGEAERVRQHYESETRQAIEAARLEAAQAFAELESLRGYATLRDAEADTAAQLSAALSEADALRQEAEALLQRAREGGIQERAAAQARAREIQAQADALLTQATRDAGVIVAEAERRAEQIGGEAYQSLRDKQLLDSAVTAIHNTIEGYGDRYVVPTHSLLDDLAADFGHTAAGEALRAAREQSRRMVLAGEAAACDYADPNRRETAIRFVIDAFNGRVDAILSRSKHDNYGTLEQEIRDAASLVNLNGQAFRNARIFPSYTNARLAELRWAVVVLELKRQEREEQRRIQEQIREEEKARREYERAIQEAAREEEAIRRAMEKARSEVAAASEQERAKLEAELAELNQRLVAAEEKNLRALSMAQQTRSGNVYIISNVGSFGEDVFKIGMTRRLEPLDRVKELGDASVPFEFDVHAMIRSDDAPALERMLHTSFEDFRINKVNFRKEFFRIPLERIRDLVVSEALEATFTLSAEAREYRESVAIARMSPEQRKHYYDTGTLLATPEGDASDE</sequence>
<evidence type="ECO:0000256" key="1">
    <source>
        <dbReference type="SAM" id="Coils"/>
    </source>
</evidence>
<keyword evidence="4" id="KW-1185">Reference proteome</keyword>
<feature type="domain" description="Bacteriophage T5 Orf172 DNA-binding" evidence="2">
    <location>
        <begin position="453"/>
        <end position="536"/>
    </location>
</feature>
<dbReference type="STRING" id="690879.TSACC_2821"/>
<gene>
    <name evidence="3" type="ORF">TSACC_2821</name>
</gene>
<organism evidence="3 4">
    <name type="scientific">Terrimicrobium sacchariphilum</name>
    <dbReference type="NCBI Taxonomy" id="690879"/>
    <lineage>
        <taxon>Bacteria</taxon>
        <taxon>Pseudomonadati</taxon>
        <taxon>Verrucomicrobiota</taxon>
        <taxon>Terrimicrobiia</taxon>
        <taxon>Terrimicrobiales</taxon>
        <taxon>Terrimicrobiaceae</taxon>
        <taxon>Terrimicrobium</taxon>
    </lineage>
</organism>
<name>A0A146G4R1_TERSA</name>
<dbReference type="Pfam" id="PF13455">
    <property type="entry name" value="MUG113"/>
    <property type="match status" value="1"/>
</dbReference>
<dbReference type="Proteomes" id="UP000076023">
    <property type="component" value="Unassembled WGS sequence"/>
</dbReference>
<feature type="coiled-coil region" evidence="1">
    <location>
        <begin position="123"/>
        <end position="175"/>
    </location>
</feature>
<dbReference type="EMBL" id="BDCO01000002">
    <property type="protein sequence ID" value="GAT32423.1"/>
    <property type="molecule type" value="Genomic_DNA"/>
</dbReference>
<dbReference type="InParanoid" id="A0A146G4R1"/>
<proteinExistence type="predicted"/>
<evidence type="ECO:0000313" key="4">
    <source>
        <dbReference type="Proteomes" id="UP000076023"/>
    </source>
</evidence>
<dbReference type="SMART" id="SM00974">
    <property type="entry name" value="T5orf172"/>
    <property type="match status" value="1"/>
</dbReference>
<keyword evidence="1" id="KW-0175">Coiled coil</keyword>
<dbReference type="AlphaFoldDB" id="A0A146G4R1"/>
<reference evidence="4" key="1">
    <citation type="journal article" date="2017" name="Genome Announc.">
        <title>Draft Genome Sequence of Terrimicrobium sacchariphilum NM-5T, a Facultative Anaerobic Soil Bacterium of the Class Spartobacteria.</title>
        <authorList>
            <person name="Qiu Y.L."/>
            <person name="Tourlousse D.M."/>
            <person name="Matsuura N."/>
            <person name="Ohashi A."/>
            <person name="Sekiguchi Y."/>
        </authorList>
    </citation>
    <scope>NUCLEOTIDE SEQUENCE [LARGE SCALE GENOMIC DNA]</scope>
    <source>
        <strain evidence="4">NM-5</strain>
    </source>
</reference>
<dbReference type="InterPro" id="IPR018306">
    <property type="entry name" value="Phage_T5_Orf172_DNA-bd"/>
</dbReference>
<comment type="caution">
    <text evidence="3">The sequence shown here is derived from an EMBL/GenBank/DDBJ whole genome shotgun (WGS) entry which is preliminary data.</text>
</comment>
<feature type="coiled-coil region" evidence="1">
    <location>
        <begin position="23"/>
        <end position="90"/>
    </location>
</feature>
<dbReference type="RefSeq" id="WP_075078258.1">
    <property type="nucleotide sequence ID" value="NZ_BDCO01000002.1"/>
</dbReference>